<keyword evidence="3" id="KW-1003">Cell membrane</keyword>
<evidence type="ECO:0000259" key="8">
    <source>
        <dbReference type="PROSITE" id="PS50850"/>
    </source>
</evidence>
<dbReference type="PANTHER" id="PTHR42718">
    <property type="entry name" value="MAJOR FACILITATOR SUPERFAMILY MULTIDRUG TRANSPORTER MFSC"/>
    <property type="match status" value="1"/>
</dbReference>
<evidence type="ECO:0000256" key="1">
    <source>
        <dbReference type="ARBA" id="ARBA00004651"/>
    </source>
</evidence>
<keyword evidence="4 7" id="KW-0812">Transmembrane</keyword>
<protein>
    <submittedName>
        <fullName evidence="9">MFS transporter</fullName>
    </submittedName>
</protein>
<organism evidence="9 10">
    <name type="scientific">Pseudomonas cavernicola</name>
    <dbReference type="NCBI Taxonomy" id="2320866"/>
    <lineage>
        <taxon>Bacteria</taxon>
        <taxon>Pseudomonadati</taxon>
        <taxon>Pseudomonadota</taxon>
        <taxon>Gammaproteobacteria</taxon>
        <taxon>Pseudomonadales</taxon>
        <taxon>Pseudomonadaceae</taxon>
        <taxon>Pseudomonas</taxon>
    </lineage>
</organism>
<dbReference type="InterPro" id="IPR036259">
    <property type="entry name" value="MFS_trans_sf"/>
</dbReference>
<feature type="domain" description="Major facilitator superfamily (MFS) profile" evidence="8">
    <location>
        <begin position="18"/>
        <end position="505"/>
    </location>
</feature>
<dbReference type="GO" id="GO:0022857">
    <property type="term" value="F:transmembrane transporter activity"/>
    <property type="evidence" value="ECO:0007669"/>
    <property type="project" value="InterPro"/>
</dbReference>
<dbReference type="InterPro" id="IPR011701">
    <property type="entry name" value="MFS"/>
</dbReference>
<feature type="transmembrane region" description="Helical" evidence="7">
    <location>
        <begin position="361"/>
        <end position="387"/>
    </location>
</feature>
<dbReference type="Gene3D" id="1.20.1250.20">
    <property type="entry name" value="MFS general substrate transporter like domains"/>
    <property type="match status" value="1"/>
</dbReference>
<dbReference type="OrthoDB" id="9807274at2"/>
<dbReference type="RefSeq" id="WP_119956541.1">
    <property type="nucleotide sequence ID" value="NZ_QYUR01000008.1"/>
</dbReference>
<name>A0A418X8F8_9PSED</name>
<dbReference type="Pfam" id="PF07690">
    <property type="entry name" value="MFS_1"/>
    <property type="match status" value="1"/>
</dbReference>
<accession>A0A418X8F8</accession>
<dbReference type="AlphaFoldDB" id="A0A418X8F8"/>
<evidence type="ECO:0000256" key="5">
    <source>
        <dbReference type="ARBA" id="ARBA00022989"/>
    </source>
</evidence>
<dbReference type="CDD" id="cd17321">
    <property type="entry name" value="MFS_MMR_MDR_like"/>
    <property type="match status" value="1"/>
</dbReference>
<evidence type="ECO:0000256" key="2">
    <source>
        <dbReference type="ARBA" id="ARBA00022448"/>
    </source>
</evidence>
<feature type="transmembrane region" description="Helical" evidence="7">
    <location>
        <begin position="109"/>
        <end position="130"/>
    </location>
</feature>
<evidence type="ECO:0000256" key="3">
    <source>
        <dbReference type="ARBA" id="ARBA00022475"/>
    </source>
</evidence>
<feature type="transmembrane region" description="Helical" evidence="7">
    <location>
        <begin position="305"/>
        <end position="325"/>
    </location>
</feature>
<feature type="transmembrane region" description="Helical" evidence="7">
    <location>
        <begin position="84"/>
        <end position="103"/>
    </location>
</feature>
<comment type="caution">
    <text evidence="9">The sequence shown here is derived from an EMBL/GenBank/DDBJ whole genome shotgun (WGS) entry which is preliminary data.</text>
</comment>
<dbReference type="Gene3D" id="1.20.1720.10">
    <property type="entry name" value="Multidrug resistance protein D"/>
    <property type="match status" value="1"/>
</dbReference>
<evidence type="ECO:0000313" key="9">
    <source>
        <dbReference type="EMBL" id="RJG08740.1"/>
    </source>
</evidence>
<feature type="transmembrane region" description="Helical" evidence="7">
    <location>
        <begin position="337"/>
        <end position="355"/>
    </location>
</feature>
<keyword evidence="10" id="KW-1185">Reference proteome</keyword>
<dbReference type="InterPro" id="IPR020846">
    <property type="entry name" value="MFS_dom"/>
</dbReference>
<gene>
    <name evidence="9" type="ORF">D3879_22965</name>
</gene>
<sequence length="519" mass="53512">MSTPSPGVPKATRREWVGLAVLALPCLLYSMDLTVLNLAVPKLSAALRPTNTELLWIVDIYGFVLAGALIPMGVLGDRIGRRRLLLIGAAAFGCASILAAFAPRVEALIAARALLGLAAATLAPSTLSLLRSMFLDPKQRTFAVGVWIASFSAGGAIGPLIGGVLLQFFWWGSVFLINLPVMVLLLAVGPRLLPEFRDPRAGRPDILSAALCIATVLAVIYGVKRIAGHDADWVAAATIISGMVIGAAFLHRQRNLAEPFIDLGLFRRMAFSAALAVNIFGFFVAFGTFLLIAQYLQLVIGLSPLVAGLWSAPSGLAFVVGAMLTPRIVNHLKPPHVIAIGFVIAALGFGLLTQTGTTHDLALVATAYAVFSLGLAPVFTLASDLIVSTAPPERAGAAAGISEMSTELGGALGIALLGSVVNIIYRGTVAGALGGDLPPDALEAARDTLGGALYVAGALPDELGASLVTVSRSAFVEAFQMTALASAAIALIAAAGTALVLGRPHQNPGNPSTSNAAEL</sequence>
<dbReference type="PROSITE" id="PS50850">
    <property type="entry name" value="MFS"/>
    <property type="match status" value="1"/>
</dbReference>
<feature type="transmembrane region" description="Helical" evidence="7">
    <location>
        <begin position="142"/>
        <end position="162"/>
    </location>
</feature>
<reference evidence="9 10" key="1">
    <citation type="submission" date="2018-09" db="EMBL/GenBank/DDBJ databases">
        <authorList>
            <person name="Zhu H."/>
        </authorList>
    </citation>
    <scope>NUCLEOTIDE SEQUENCE [LARGE SCALE GENOMIC DNA]</scope>
    <source>
        <strain evidence="9 10">K1S02-6</strain>
    </source>
</reference>
<dbReference type="GO" id="GO:0005886">
    <property type="term" value="C:plasma membrane"/>
    <property type="evidence" value="ECO:0007669"/>
    <property type="project" value="UniProtKB-SubCell"/>
</dbReference>
<feature type="transmembrane region" description="Helical" evidence="7">
    <location>
        <begin position="478"/>
        <end position="501"/>
    </location>
</feature>
<evidence type="ECO:0000256" key="4">
    <source>
        <dbReference type="ARBA" id="ARBA00022692"/>
    </source>
</evidence>
<keyword evidence="6 7" id="KW-0472">Membrane</keyword>
<comment type="subcellular location">
    <subcellularLocation>
        <location evidence="1">Cell membrane</location>
        <topology evidence="1">Multi-pass membrane protein</topology>
    </subcellularLocation>
</comment>
<feature type="transmembrane region" description="Helical" evidence="7">
    <location>
        <begin position="206"/>
        <end position="227"/>
    </location>
</feature>
<keyword evidence="5 7" id="KW-1133">Transmembrane helix</keyword>
<evidence type="ECO:0000256" key="7">
    <source>
        <dbReference type="SAM" id="Phobius"/>
    </source>
</evidence>
<dbReference type="EMBL" id="QYUR01000008">
    <property type="protein sequence ID" value="RJG08740.1"/>
    <property type="molecule type" value="Genomic_DNA"/>
</dbReference>
<keyword evidence="2" id="KW-0813">Transport</keyword>
<feature type="transmembrane region" description="Helical" evidence="7">
    <location>
        <begin position="408"/>
        <end position="425"/>
    </location>
</feature>
<feature type="transmembrane region" description="Helical" evidence="7">
    <location>
        <begin position="233"/>
        <end position="250"/>
    </location>
</feature>
<dbReference type="SUPFAM" id="SSF103473">
    <property type="entry name" value="MFS general substrate transporter"/>
    <property type="match status" value="1"/>
</dbReference>
<feature type="transmembrane region" description="Helical" evidence="7">
    <location>
        <begin position="271"/>
        <end position="293"/>
    </location>
</feature>
<evidence type="ECO:0000313" key="10">
    <source>
        <dbReference type="Proteomes" id="UP000284021"/>
    </source>
</evidence>
<proteinExistence type="predicted"/>
<dbReference type="PANTHER" id="PTHR42718:SF47">
    <property type="entry name" value="METHYL VIOLOGEN RESISTANCE PROTEIN SMVA"/>
    <property type="match status" value="1"/>
</dbReference>
<feature type="transmembrane region" description="Helical" evidence="7">
    <location>
        <begin position="56"/>
        <end position="75"/>
    </location>
</feature>
<dbReference type="Proteomes" id="UP000284021">
    <property type="component" value="Unassembled WGS sequence"/>
</dbReference>
<feature type="transmembrane region" description="Helical" evidence="7">
    <location>
        <begin position="168"/>
        <end position="194"/>
    </location>
</feature>
<evidence type="ECO:0000256" key="6">
    <source>
        <dbReference type="ARBA" id="ARBA00023136"/>
    </source>
</evidence>